<feature type="domain" description="WCX" evidence="2">
    <location>
        <begin position="238"/>
        <end position="308"/>
    </location>
</feature>
<dbReference type="InterPro" id="IPR057727">
    <property type="entry name" value="WCX_dom"/>
</dbReference>
<organism evidence="3 4">
    <name type="scientific">Siminovitchia sediminis</name>
    <dbReference type="NCBI Taxonomy" id="1274353"/>
    <lineage>
        <taxon>Bacteria</taxon>
        <taxon>Bacillati</taxon>
        <taxon>Bacillota</taxon>
        <taxon>Bacilli</taxon>
        <taxon>Bacillales</taxon>
        <taxon>Bacillaceae</taxon>
        <taxon>Siminovitchia</taxon>
    </lineage>
</organism>
<dbReference type="Proteomes" id="UP001597301">
    <property type="component" value="Unassembled WGS sequence"/>
</dbReference>
<feature type="domain" description="WYL" evidence="1">
    <location>
        <begin position="135"/>
        <end position="209"/>
    </location>
</feature>
<accession>A0ABW4KBK2</accession>
<keyword evidence="4" id="KW-1185">Reference proteome</keyword>
<dbReference type="RefSeq" id="WP_380771453.1">
    <property type="nucleotide sequence ID" value="NZ_JBHUEO010000001.1"/>
</dbReference>
<dbReference type="PROSITE" id="PS52050">
    <property type="entry name" value="WYL"/>
    <property type="match status" value="1"/>
</dbReference>
<evidence type="ECO:0000259" key="2">
    <source>
        <dbReference type="Pfam" id="PF25583"/>
    </source>
</evidence>
<evidence type="ECO:0000259" key="1">
    <source>
        <dbReference type="Pfam" id="PF13280"/>
    </source>
</evidence>
<sequence>MMNLMMEETDESNQLSMKEIAEKLKLALSAESEFDPRAIKRDLDALDKQGFEIITNKTNYGKVLYSHQHRLFETYQLRMLVDAVLSARFITEKDKKILIRKLKKLTSKHIAKTLPDPLIFNPSSNMDYHLIKINIDRVHEAISNSRVLEYQYGKYNVDKEFAYNRDGAIYRVEPYALIWQNDYYYLIGKFQQTNEFRHYRLDRIRNIRVTEKKFRREDLDITKYVDQSFHMFAGEEALVRIQFKKEMINIIIDRFGLDADIRKLDDEHILLTTKAKISSGLVSWIMRWGHKAKVLSPKWLVDEVKKEIMLMQELY</sequence>
<proteinExistence type="predicted"/>
<dbReference type="Pfam" id="PF13280">
    <property type="entry name" value="WYL"/>
    <property type="match status" value="1"/>
</dbReference>
<dbReference type="InterPro" id="IPR051534">
    <property type="entry name" value="CBASS_pafABC_assoc_protein"/>
</dbReference>
<dbReference type="PANTHER" id="PTHR34580">
    <property type="match status" value="1"/>
</dbReference>
<dbReference type="EMBL" id="JBHUEO010000001">
    <property type="protein sequence ID" value="MFD1705154.1"/>
    <property type="molecule type" value="Genomic_DNA"/>
</dbReference>
<comment type="caution">
    <text evidence="3">The sequence shown here is derived from an EMBL/GenBank/DDBJ whole genome shotgun (WGS) entry which is preliminary data.</text>
</comment>
<dbReference type="InterPro" id="IPR026881">
    <property type="entry name" value="WYL_dom"/>
</dbReference>
<gene>
    <name evidence="3" type="ORF">ACFSCZ_00120</name>
</gene>
<evidence type="ECO:0000313" key="3">
    <source>
        <dbReference type="EMBL" id="MFD1705154.1"/>
    </source>
</evidence>
<dbReference type="PANTHER" id="PTHR34580:SF1">
    <property type="entry name" value="PROTEIN PAFC"/>
    <property type="match status" value="1"/>
</dbReference>
<evidence type="ECO:0000313" key="4">
    <source>
        <dbReference type="Proteomes" id="UP001597301"/>
    </source>
</evidence>
<name>A0ABW4KBK2_9BACI</name>
<protein>
    <submittedName>
        <fullName evidence="3">Helix-turn-helix transcriptional regulator</fullName>
    </submittedName>
</protein>
<reference evidence="4" key="1">
    <citation type="journal article" date="2019" name="Int. J. Syst. Evol. Microbiol.">
        <title>The Global Catalogue of Microorganisms (GCM) 10K type strain sequencing project: providing services to taxonomists for standard genome sequencing and annotation.</title>
        <authorList>
            <consortium name="The Broad Institute Genomics Platform"/>
            <consortium name="The Broad Institute Genome Sequencing Center for Infectious Disease"/>
            <person name="Wu L."/>
            <person name="Ma J."/>
        </authorList>
    </citation>
    <scope>NUCLEOTIDE SEQUENCE [LARGE SCALE GENOMIC DNA]</scope>
    <source>
        <strain evidence="4">CGMCC 1.12295</strain>
    </source>
</reference>
<dbReference type="Pfam" id="PF25583">
    <property type="entry name" value="WCX"/>
    <property type="match status" value="1"/>
</dbReference>